<dbReference type="RefSeq" id="WP_053379564.1">
    <property type="nucleotide sequence ID" value="NZ_CP011801.1"/>
</dbReference>
<evidence type="ECO:0000313" key="3">
    <source>
        <dbReference type="EMBL" id="ALA58393.1"/>
    </source>
</evidence>
<evidence type="ECO:0000313" key="4">
    <source>
        <dbReference type="Proteomes" id="UP000069205"/>
    </source>
</evidence>
<keyword evidence="2" id="KW-0732">Signal</keyword>
<sequence length="155" mass="16232">MLRRYALFAGFFAAAPLAASCWPYRVGPAVEVIEPDDRETAEKNLAAVRAIAREWSSLPLTGPPAEGAAPPQSLTAVEKAPLLRVPPGTPPSEAAASPQTRSSTALPWVPPQIPRPSPPDRPVPAYTVPAPTGPQDAGSTRCVPDGLGGQRCLRP</sequence>
<dbReference type="KEGG" id="nmv:NITMOv2_1976"/>
<dbReference type="PROSITE" id="PS51257">
    <property type="entry name" value="PROKAR_LIPOPROTEIN"/>
    <property type="match status" value="1"/>
</dbReference>
<proteinExistence type="predicted"/>
<dbReference type="EMBL" id="CP011801">
    <property type="protein sequence ID" value="ALA58393.1"/>
    <property type="molecule type" value="Genomic_DNA"/>
</dbReference>
<gene>
    <name evidence="3" type="ORF">NITMOv2_1976</name>
</gene>
<feature type="compositionally biased region" description="Pro residues" evidence="1">
    <location>
        <begin position="108"/>
        <end position="122"/>
    </location>
</feature>
<name>A0A0K2GBR5_NITMO</name>
<accession>A0A0K2GBR5</accession>
<evidence type="ECO:0000256" key="2">
    <source>
        <dbReference type="SAM" id="SignalP"/>
    </source>
</evidence>
<keyword evidence="4" id="KW-1185">Reference proteome</keyword>
<protein>
    <submittedName>
        <fullName evidence="3">Uncharacterized protein</fullName>
    </submittedName>
</protein>
<feature type="region of interest" description="Disordered" evidence="1">
    <location>
        <begin position="56"/>
        <end position="155"/>
    </location>
</feature>
<dbReference type="AlphaFoldDB" id="A0A0K2GBR5"/>
<dbReference type="PATRIC" id="fig|42253.5.peg.1947"/>
<evidence type="ECO:0000256" key="1">
    <source>
        <dbReference type="SAM" id="MobiDB-lite"/>
    </source>
</evidence>
<reference evidence="3 4" key="1">
    <citation type="journal article" date="2015" name="Proc. Natl. Acad. Sci. U.S.A.">
        <title>Expanded metabolic versatility of ubiquitous nitrite-oxidizing bacteria from the genus Nitrospira.</title>
        <authorList>
            <person name="Koch H."/>
            <person name="Lucker S."/>
            <person name="Albertsen M."/>
            <person name="Kitzinger K."/>
            <person name="Herbold C."/>
            <person name="Spieck E."/>
            <person name="Nielsen P.H."/>
            <person name="Wagner M."/>
            <person name="Daims H."/>
        </authorList>
    </citation>
    <scope>NUCLEOTIDE SEQUENCE [LARGE SCALE GENOMIC DNA]</scope>
    <source>
        <strain evidence="3 4">NSP M-1</strain>
    </source>
</reference>
<feature type="chain" id="PRO_5005476704" evidence="2">
    <location>
        <begin position="22"/>
        <end position="155"/>
    </location>
</feature>
<dbReference type="Proteomes" id="UP000069205">
    <property type="component" value="Chromosome"/>
</dbReference>
<feature type="signal peptide" evidence="2">
    <location>
        <begin position="1"/>
        <end position="21"/>
    </location>
</feature>
<organism evidence="3 4">
    <name type="scientific">Nitrospira moscoviensis</name>
    <dbReference type="NCBI Taxonomy" id="42253"/>
    <lineage>
        <taxon>Bacteria</taxon>
        <taxon>Pseudomonadati</taxon>
        <taxon>Nitrospirota</taxon>
        <taxon>Nitrospiria</taxon>
        <taxon>Nitrospirales</taxon>
        <taxon>Nitrospiraceae</taxon>
        <taxon>Nitrospira</taxon>
    </lineage>
</organism>